<sequence length="284" mass="33183">MIIITIKLTKNKHLINDSQRIKPFNDKIVIIIIISKRKHKLSNNLFSKKHFDILIVEDEPILAMAMEVKLKKLGFGVSGIATSPDNAILHTNNNHPDLAIIDINLNASKTGIEVACYMWKNFNIPIIFLTSYYNDKILNQAMEAEPYAYLIKPCKNEELKVAINTALHKHQFFFKNKNLINSQNNKYIQIEQNIKFDLINTELYVDEKIVKLTKTEKKLFEILTSQAGKIVSFDTIFNFIWREDVYDLSKLRSLIYRVKTKLNFNPFESFYEEGYRIKTLEKTN</sequence>
<evidence type="ECO:0000256" key="2">
    <source>
        <dbReference type="ARBA" id="ARBA00023012"/>
    </source>
</evidence>
<dbReference type="InterPro" id="IPR016032">
    <property type="entry name" value="Sig_transdc_resp-reg_C-effctor"/>
</dbReference>
<dbReference type="Proteomes" id="UP000001136">
    <property type="component" value="Chromosome"/>
</dbReference>
<dbReference type="GO" id="GO:0032993">
    <property type="term" value="C:protein-DNA complex"/>
    <property type="evidence" value="ECO:0007669"/>
    <property type="project" value="TreeGrafter"/>
</dbReference>
<dbReference type="SMART" id="SM00448">
    <property type="entry name" value="REC"/>
    <property type="match status" value="1"/>
</dbReference>
<keyword evidence="3 5" id="KW-0238">DNA-binding</keyword>
<dbReference type="KEGG" id="abu:Abu_0722"/>
<feature type="modified residue" description="4-aspartylphosphate" evidence="4">
    <location>
        <position position="102"/>
    </location>
</feature>
<protein>
    <submittedName>
        <fullName evidence="8">Two-component response regulator</fullName>
    </submittedName>
</protein>
<dbReference type="PANTHER" id="PTHR48111:SF40">
    <property type="entry name" value="PHOSPHATE REGULON TRANSCRIPTIONAL REGULATORY PROTEIN PHOB"/>
    <property type="match status" value="1"/>
</dbReference>
<dbReference type="Gene3D" id="1.10.10.10">
    <property type="entry name" value="Winged helix-like DNA-binding domain superfamily/Winged helix DNA-binding domain"/>
    <property type="match status" value="1"/>
</dbReference>
<evidence type="ECO:0000259" key="7">
    <source>
        <dbReference type="PROSITE" id="PS51755"/>
    </source>
</evidence>
<dbReference type="Gene3D" id="3.40.50.2300">
    <property type="match status" value="1"/>
</dbReference>
<keyword evidence="2" id="KW-0902">Two-component regulatory system</keyword>
<dbReference type="CDD" id="cd17534">
    <property type="entry name" value="REC_DC-like"/>
    <property type="match status" value="1"/>
</dbReference>
<organism evidence="8 9">
    <name type="scientific">Aliarcobacter butzleri (strain RM4018)</name>
    <name type="common">Arcobacter butzleri</name>
    <dbReference type="NCBI Taxonomy" id="367737"/>
    <lineage>
        <taxon>Bacteria</taxon>
        <taxon>Pseudomonadati</taxon>
        <taxon>Campylobacterota</taxon>
        <taxon>Epsilonproteobacteria</taxon>
        <taxon>Campylobacterales</taxon>
        <taxon>Arcobacteraceae</taxon>
        <taxon>Aliarcobacter</taxon>
    </lineage>
</organism>
<evidence type="ECO:0000259" key="6">
    <source>
        <dbReference type="PROSITE" id="PS50110"/>
    </source>
</evidence>
<dbReference type="GO" id="GO:0000976">
    <property type="term" value="F:transcription cis-regulatory region binding"/>
    <property type="evidence" value="ECO:0007669"/>
    <property type="project" value="TreeGrafter"/>
</dbReference>
<dbReference type="PANTHER" id="PTHR48111">
    <property type="entry name" value="REGULATOR OF RPOS"/>
    <property type="match status" value="1"/>
</dbReference>
<feature type="domain" description="OmpR/PhoB-type" evidence="7">
    <location>
        <begin position="185"/>
        <end position="279"/>
    </location>
</feature>
<dbReference type="InterPro" id="IPR011006">
    <property type="entry name" value="CheY-like_superfamily"/>
</dbReference>
<dbReference type="InterPro" id="IPR001789">
    <property type="entry name" value="Sig_transdc_resp-reg_receiver"/>
</dbReference>
<dbReference type="SUPFAM" id="SSF52172">
    <property type="entry name" value="CheY-like"/>
    <property type="match status" value="1"/>
</dbReference>
<dbReference type="STRING" id="367737.Abu_0722"/>
<evidence type="ECO:0000256" key="4">
    <source>
        <dbReference type="PROSITE-ProRule" id="PRU00169"/>
    </source>
</evidence>
<dbReference type="eggNOG" id="COG0745">
    <property type="taxonomic scope" value="Bacteria"/>
</dbReference>
<keyword evidence="1 4" id="KW-0597">Phosphoprotein</keyword>
<dbReference type="GO" id="GO:0005829">
    <property type="term" value="C:cytosol"/>
    <property type="evidence" value="ECO:0007669"/>
    <property type="project" value="TreeGrafter"/>
</dbReference>
<reference evidence="8 9" key="1">
    <citation type="journal article" date="2007" name="PLoS ONE">
        <title>The complete genome sequence and analysis of the Epsilonproteobacterium Arcobacter butzleri.</title>
        <authorList>
            <person name="Miller W.G."/>
            <person name="Parker C.T."/>
            <person name="Rubenfield M."/>
            <person name="Mendz G.L."/>
            <person name="Woesten M.M.S.M."/>
            <person name="Ussery D.W."/>
            <person name="Stolz J.F."/>
            <person name="Binnewies T.T."/>
            <person name="Hallin P.F."/>
            <person name="Wang G."/>
            <person name="Malek J.A."/>
            <person name="Rogosin A."/>
            <person name="Stanker L.H."/>
            <person name="Mandrell R.E."/>
        </authorList>
    </citation>
    <scope>NUCLEOTIDE SEQUENCE [LARGE SCALE GENOMIC DNA]</scope>
    <source>
        <strain evidence="8 9">RM4018</strain>
    </source>
</reference>
<evidence type="ECO:0000256" key="3">
    <source>
        <dbReference type="ARBA" id="ARBA00023125"/>
    </source>
</evidence>
<keyword evidence="9" id="KW-1185">Reference proteome</keyword>
<gene>
    <name evidence="8" type="ordered locus">Abu_0722</name>
</gene>
<proteinExistence type="predicted"/>
<dbReference type="EMBL" id="CP000361">
    <property type="protein sequence ID" value="ABV66987.1"/>
    <property type="molecule type" value="Genomic_DNA"/>
</dbReference>
<dbReference type="SMART" id="SM00862">
    <property type="entry name" value="Trans_reg_C"/>
    <property type="match status" value="1"/>
</dbReference>
<evidence type="ECO:0000256" key="5">
    <source>
        <dbReference type="PROSITE-ProRule" id="PRU01091"/>
    </source>
</evidence>
<evidence type="ECO:0000256" key="1">
    <source>
        <dbReference type="ARBA" id="ARBA00022553"/>
    </source>
</evidence>
<dbReference type="InterPro" id="IPR039420">
    <property type="entry name" value="WalR-like"/>
</dbReference>
<dbReference type="Pfam" id="PF00072">
    <property type="entry name" value="Response_reg"/>
    <property type="match status" value="1"/>
</dbReference>
<dbReference type="SUPFAM" id="SSF46894">
    <property type="entry name" value="C-terminal effector domain of the bipartite response regulators"/>
    <property type="match status" value="1"/>
</dbReference>
<dbReference type="GO" id="GO:0000156">
    <property type="term" value="F:phosphorelay response regulator activity"/>
    <property type="evidence" value="ECO:0007669"/>
    <property type="project" value="TreeGrafter"/>
</dbReference>
<dbReference type="GO" id="GO:0006355">
    <property type="term" value="P:regulation of DNA-templated transcription"/>
    <property type="evidence" value="ECO:0007669"/>
    <property type="project" value="InterPro"/>
</dbReference>
<dbReference type="Pfam" id="PF00486">
    <property type="entry name" value="Trans_reg_C"/>
    <property type="match status" value="1"/>
</dbReference>
<dbReference type="AlphaFoldDB" id="A8ESR3"/>
<dbReference type="PROSITE" id="PS51755">
    <property type="entry name" value="OMPR_PHOB"/>
    <property type="match status" value="1"/>
</dbReference>
<dbReference type="InterPro" id="IPR001867">
    <property type="entry name" value="OmpR/PhoB-type_DNA-bd"/>
</dbReference>
<evidence type="ECO:0000313" key="9">
    <source>
        <dbReference type="Proteomes" id="UP000001136"/>
    </source>
</evidence>
<feature type="domain" description="Response regulatory" evidence="6">
    <location>
        <begin position="52"/>
        <end position="167"/>
    </location>
</feature>
<name>A8ESR3_ALIB4</name>
<evidence type="ECO:0000313" key="8">
    <source>
        <dbReference type="EMBL" id="ABV66987.1"/>
    </source>
</evidence>
<accession>A8ESR3</accession>
<feature type="DNA-binding region" description="OmpR/PhoB-type" evidence="5">
    <location>
        <begin position="185"/>
        <end position="279"/>
    </location>
</feature>
<dbReference type="InterPro" id="IPR036388">
    <property type="entry name" value="WH-like_DNA-bd_sf"/>
</dbReference>
<dbReference type="HOGENOM" id="CLU_000445_30_3_7"/>
<dbReference type="PROSITE" id="PS50110">
    <property type="entry name" value="RESPONSE_REGULATORY"/>
    <property type="match status" value="1"/>
</dbReference>